<comment type="caution">
    <text evidence="2">The sequence shown here is derived from an EMBL/GenBank/DDBJ whole genome shotgun (WGS) entry which is preliminary data.</text>
</comment>
<organism evidence="2 3">
    <name type="scientific">Moniliophthora roreri</name>
    <name type="common">Frosty pod rot fungus</name>
    <name type="synonym">Monilia roreri</name>
    <dbReference type="NCBI Taxonomy" id="221103"/>
    <lineage>
        <taxon>Eukaryota</taxon>
        <taxon>Fungi</taxon>
        <taxon>Dikarya</taxon>
        <taxon>Basidiomycota</taxon>
        <taxon>Agaricomycotina</taxon>
        <taxon>Agaricomycetes</taxon>
        <taxon>Agaricomycetidae</taxon>
        <taxon>Agaricales</taxon>
        <taxon>Marasmiineae</taxon>
        <taxon>Marasmiaceae</taxon>
        <taxon>Moniliophthora</taxon>
    </lineage>
</organism>
<dbReference type="Proteomes" id="UP000054988">
    <property type="component" value="Unassembled WGS sequence"/>
</dbReference>
<evidence type="ECO:0000256" key="1">
    <source>
        <dbReference type="SAM" id="MobiDB-lite"/>
    </source>
</evidence>
<evidence type="ECO:0000313" key="2">
    <source>
        <dbReference type="EMBL" id="KTB41750.1"/>
    </source>
</evidence>
<accession>A0A0W0FZK9</accession>
<evidence type="ECO:0000313" key="3">
    <source>
        <dbReference type="Proteomes" id="UP000054988"/>
    </source>
</evidence>
<sequence>MRAYIRSNSPLEGVNDTSLDTSRPASSEEVKALGWEVFPQGNDVQSQERFKVLARSQGFTQTDALRIDLSQIDDIESFMDLAGKKPLSQNNIFVEGSMGLILSGSYFLDIEDPVNNRWIRLVLTSGDALSAPSGAFFRCAVIEAEIKELSVLVFFKVNELSLDSLSSQICAGKDAEKHPVRVEYLKSLGK</sequence>
<protein>
    <submittedName>
        <fullName evidence="2">Uncharacterized protein</fullName>
    </submittedName>
</protein>
<feature type="region of interest" description="Disordered" evidence="1">
    <location>
        <begin position="1"/>
        <end position="25"/>
    </location>
</feature>
<dbReference type="EMBL" id="LATX01001426">
    <property type="protein sequence ID" value="KTB41750.1"/>
    <property type="molecule type" value="Genomic_DNA"/>
</dbReference>
<proteinExistence type="predicted"/>
<dbReference type="InterPro" id="IPR014710">
    <property type="entry name" value="RmlC-like_jellyroll"/>
</dbReference>
<dbReference type="Gene3D" id="2.60.120.10">
    <property type="entry name" value="Jelly Rolls"/>
    <property type="match status" value="1"/>
</dbReference>
<reference evidence="2 3" key="1">
    <citation type="submission" date="2015-12" db="EMBL/GenBank/DDBJ databases">
        <title>Draft genome sequence of Moniliophthora roreri, the causal agent of frosty pod rot of cacao.</title>
        <authorList>
            <person name="Aime M.C."/>
            <person name="Diaz-Valderrama J.R."/>
            <person name="Kijpornyongpan T."/>
            <person name="Phillips-Mora W."/>
        </authorList>
    </citation>
    <scope>NUCLEOTIDE SEQUENCE [LARGE SCALE GENOMIC DNA]</scope>
    <source>
        <strain evidence="2 3">MCA 2952</strain>
    </source>
</reference>
<gene>
    <name evidence="2" type="ORF">WG66_5676</name>
</gene>
<name>A0A0W0FZK9_MONRR</name>
<dbReference type="AlphaFoldDB" id="A0A0W0FZK9"/>